<gene>
    <name evidence="1" type="ORF">Vadar_023685</name>
</gene>
<organism evidence="1 2">
    <name type="scientific">Vaccinium darrowii</name>
    <dbReference type="NCBI Taxonomy" id="229202"/>
    <lineage>
        <taxon>Eukaryota</taxon>
        <taxon>Viridiplantae</taxon>
        <taxon>Streptophyta</taxon>
        <taxon>Embryophyta</taxon>
        <taxon>Tracheophyta</taxon>
        <taxon>Spermatophyta</taxon>
        <taxon>Magnoliopsida</taxon>
        <taxon>eudicotyledons</taxon>
        <taxon>Gunneridae</taxon>
        <taxon>Pentapetalae</taxon>
        <taxon>asterids</taxon>
        <taxon>Ericales</taxon>
        <taxon>Ericaceae</taxon>
        <taxon>Vaccinioideae</taxon>
        <taxon>Vaccinieae</taxon>
        <taxon>Vaccinium</taxon>
    </lineage>
</organism>
<dbReference type="EMBL" id="CM037155">
    <property type="protein sequence ID" value="KAH7847246.1"/>
    <property type="molecule type" value="Genomic_DNA"/>
</dbReference>
<evidence type="ECO:0000313" key="1">
    <source>
        <dbReference type="EMBL" id="KAH7847246.1"/>
    </source>
</evidence>
<comment type="caution">
    <text evidence="1">The sequence shown here is derived from an EMBL/GenBank/DDBJ whole genome shotgun (WGS) entry which is preliminary data.</text>
</comment>
<accession>A0ACB7Y157</accession>
<evidence type="ECO:0000313" key="2">
    <source>
        <dbReference type="Proteomes" id="UP000828048"/>
    </source>
</evidence>
<proteinExistence type="predicted"/>
<sequence length="407" mass="46449">MVWNKHIIFEILDEHDMHFLDCERKKRGISRLADVWNLPPTKRIVVEFNQVFVPVGKEGGLFNRFLGTIARKPHLCPISYRSWHEVPRHYKEDCWNIIQSKFVIPETNPAREGIKHKTLKALGVKLRDWRFTLKNKHFDEAKTPTQIVAEAPPTVNREHYEVLVSYWFSKEGKALSLKNREDRDWTENKHTAGSKSFAQHAHEMEAKSGFAPSRAQLYKPTHTRADGTAISESAAANIDKMEDLIKSQPNSLEHTSKGSIFWSPNDVYSQVITKKERPGRRRGCGFGPTSKSSNSTSNDSVSFNVVDEEEGMRDKETIRKLEETVQAQTREMSTLKEQVAFLMRLMPGFTGSQVRDGYDDPPDQASPQTRQRSSHASHDVECSARVSRQRYAGLLLDVWAVSANLGC</sequence>
<protein>
    <submittedName>
        <fullName evidence="1">Uncharacterized protein</fullName>
    </submittedName>
</protein>
<dbReference type="Proteomes" id="UP000828048">
    <property type="component" value="Chromosome 5"/>
</dbReference>
<reference evidence="1 2" key="1">
    <citation type="journal article" date="2021" name="Hortic Res">
        <title>High-quality reference genome and annotation aids understanding of berry development for evergreen blueberry (Vaccinium darrowii).</title>
        <authorList>
            <person name="Yu J."/>
            <person name="Hulse-Kemp A.M."/>
            <person name="Babiker E."/>
            <person name="Staton M."/>
        </authorList>
    </citation>
    <scope>NUCLEOTIDE SEQUENCE [LARGE SCALE GENOMIC DNA]</scope>
    <source>
        <strain evidence="2">cv. NJ 8807/NJ 8810</strain>
        <tissue evidence="1">Young leaf</tissue>
    </source>
</reference>
<keyword evidence="2" id="KW-1185">Reference proteome</keyword>
<name>A0ACB7Y157_9ERIC</name>